<dbReference type="Pfam" id="PF12849">
    <property type="entry name" value="PBP_like_2"/>
    <property type="match status" value="1"/>
</dbReference>
<feature type="transmembrane region" description="Helical" evidence="9">
    <location>
        <begin position="7"/>
        <end position="29"/>
    </location>
</feature>
<keyword evidence="5" id="KW-0592">Phosphate transport</keyword>
<keyword evidence="9" id="KW-0812">Transmembrane</keyword>
<evidence type="ECO:0000313" key="11">
    <source>
        <dbReference type="EMBL" id="MFC4410405.1"/>
    </source>
</evidence>
<dbReference type="InterPro" id="IPR050811">
    <property type="entry name" value="Phosphate_ABC_transporter"/>
</dbReference>
<feature type="transmembrane region" description="Helical" evidence="9">
    <location>
        <begin position="35"/>
        <end position="56"/>
    </location>
</feature>
<comment type="subunit">
    <text evidence="4">The complex is composed of two ATP-binding proteins (PstB), two transmembrane proteins (PstC and PstA) and a solute-binding protein (PstS).</text>
</comment>
<dbReference type="SUPFAM" id="SSF53850">
    <property type="entry name" value="Periplasmic binding protein-like II"/>
    <property type="match status" value="1"/>
</dbReference>
<dbReference type="PANTHER" id="PTHR30570">
    <property type="entry name" value="PERIPLASMIC PHOSPHATE BINDING COMPONENT OF PHOSPHATE ABC TRANSPORTER"/>
    <property type="match status" value="1"/>
</dbReference>
<evidence type="ECO:0000256" key="9">
    <source>
        <dbReference type="SAM" id="Phobius"/>
    </source>
</evidence>
<accession>A0ABV8X8G5</accession>
<keyword evidence="5" id="KW-0813">Transport</keyword>
<feature type="transmembrane region" description="Helical" evidence="9">
    <location>
        <begin position="63"/>
        <end position="84"/>
    </location>
</feature>
<evidence type="ECO:0000256" key="8">
    <source>
        <dbReference type="ARBA" id="ARBA00023288"/>
    </source>
</evidence>
<feature type="domain" description="PBP" evidence="10">
    <location>
        <begin position="128"/>
        <end position="366"/>
    </location>
</feature>
<evidence type="ECO:0000256" key="4">
    <source>
        <dbReference type="ARBA" id="ARBA00011529"/>
    </source>
</evidence>
<name>A0ABV8X8G5_9LACT</name>
<evidence type="ECO:0000313" key="12">
    <source>
        <dbReference type="Proteomes" id="UP001595817"/>
    </source>
</evidence>
<comment type="subcellular location">
    <subcellularLocation>
        <location evidence="2">Cell membrane</location>
        <topology evidence="2">Lipid-anchor</topology>
    </subcellularLocation>
</comment>
<keyword evidence="12" id="KW-1185">Reference proteome</keyword>
<dbReference type="Gene3D" id="3.40.190.10">
    <property type="entry name" value="Periplasmic binding protein-like II"/>
    <property type="match status" value="2"/>
</dbReference>
<sequence length="381" mass="42426">MKLATNIFYIVFFFILILFGGGFAALMLLFSGWGFLIPLLIAVMVILNIVQIFFFFEIKKRVYIYWVVGIGLAVSSFFVIPNAYDKTIATVDDHSGSLLEDYEPFKEGTKAVKLSEPSTYKIETALPRVDGATALYPIYAAFAQSVYPEGEYPSYNSTVMSNRTGEAYMNLINGQVDMIFALAPSKSQLKLAERHGVELILTPIVKESFVFFVNEKNPVNNLTTQQLKDIYSGKTTNWASVGGKSPEIRAFQRPEDSGSQTALQAFMGETPIMDAPVSNTPSLMGGIIEEVAAYKNYKNAIGYTFRFYSTEMVANDQIKLLSVDGVEPTKDTIRSGEYPIVQEFYAITAGSNNPHLQDFIDWILSPQGQEIVEKTGYVPIM</sequence>
<keyword evidence="6" id="KW-0732">Signal</keyword>
<evidence type="ECO:0000256" key="3">
    <source>
        <dbReference type="ARBA" id="ARBA00008725"/>
    </source>
</evidence>
<evidence type="ECO:0000256" key="7">
    <source>
        <dbReference type="ARBA" id="ARBA00023139"/>
    </source>
</evidence>
<dbReference type="RefSeq" id="WP_378154207.1">
    <property type="nucleotide sequence ID" value="NZ_JBHSEC010000014.1"/>
</dbReference>
<dbReference type="Proteomes" id="UP001595817">
    <property type="component" value="Unassembled WGS sequence"/>
</dbReference>
<keyword evidence="9" id="KW-1133">Transmembrane helix</keyword>
<dbReference type="PANTHER" id="PTHR30570:SF1">
    <property type="entry name" value="PHOSPHATE-BINDING PROTEIN PSTS"/>
    <property type="match status" value="1"/>
</dbReference>
<comment type="caution">
    <text evidence="11">The sequence shown here is derived from an EMBL/GenBank/DDBJ whole genome shotgun (WGS) entry which is preliminary data.</text>
</comment>
<evidence type="ECO:0000256" key="5">
    <source>
        <dbReference type="ARBA" id="ARBA00022592"/>
    </source>
</evidence>
<dbReference type="InterPro" id="IPR024370">
    <property type="entry name" value="PBP_domain"/>
</dbReference>
<comment type="similarity">
    <text evidence="3">Belongs to the PstS family.</text>
</comment>
<proteinExistence type="inferred from homology"/>
<evidence type="ECO:0000259" key="10">
    <source>
        <dbReference type="Pfam" id="PF12849"/>
    </source>
</evidence>
<protein>
    <submittedName>
        <fullName evidence="11">PstS family phosphate ABC transporter substrate-binding protein</fullName>
    </submittedName>
</protein>
<organism evidence="11 12">
    <name type="scientific">Chungangia koreensis</name>
    <dbReference type="NCBI Taxonomy" id="752657"/>
    <lineage>
        <taxon>Bacteria</taxon>
        <taxon>Bacillati</taxon>
        <taxon>Bacillota</taxon>
        <taxon>Bacilli</taxon>
        <taxon>Lactobacillales</taxon>
        <taxon>Chungangia</taxon>
    </lineage>
</organism>
<reference evidence="12" key="1">
    <citation type="journal article" date="2019" name="Int. J. Syst. Evol. Microbiol.">
        <title>The Global Catalogue of Microorganisms (GCM) 10K type strain sequencing project: providing services to taxonomists for standard genome sequencing and annotation.</title>
        <authorList>
            <consortium name="The Broad Institute Genomics Platform"/>
            <consortium name="The Broad Institute Genome Sequencing Center for Infectious Disease"/>
            <person name="Wu L."/>
            <person name="Ma J."/>
        </authorList>
    </citation>
    <scope>NUCLEOTIDE SEQUENCE [LARGE SCALE GENOMIC DNA]</scope>
    <source>
        <strain evidence="12">CCUG 59778</strain>
    </source>
</reference>
<keyword evidence="8" id="KW-0449">Lipoprotein</keyword>
<evidence type="ECO:0000256" key="2">
    <source>
        <dbReference type="ARBA" id="ARBA00004193"/>
    </source>
</evidence>
<evidence type="ECO:0000256" key="1">
    <source>
        <dbReference type="ARBA" id="ARBA00002841"/>
    </source>
</evidence>
<comment type="function">
    <text evidence="1">Part of the ABC transporter complex PstSACB involved in phosphate import.</text>
</comment>
<dbReference type="EMBL" id="JBHSEC010000014">
    <property type="protein sequence ID" value="MFC4410405.1"/>
    <property type="molecule type" value="Genomic_DNA"/>
</dbReference>
<keyword evidence="9" id="KW-0472">Membrane</keyword>
<keyword evidence="7" id="KW-0564">Palmitate</keyword>
<evidence type="ECO:0000256" key="6">
    <source>
        <dbReference type="ARBA" id="ARBA00022729"/>
    </source>
</evidence>
<gene>
    <name evidence="11" type="ORF">ACFOZY_08210</name>
</gene>